<dbReference type="Proteomes" id="UP000199144">
    <property type="component" value="Unassembled WGS sequence"/>
</dbReference>
<proteinExistence type="predicted"/>
<feature type="domain" description="GTA TIM-barrel-like" evidence="2">
    <location>
        <begin position="443"/>
        <end position="739"/>
    </location>
</feature>
<name>A0A1I4PIR0_9RHOB</name>
<dbReference type="CDD" id="cd19607">
    <property type="entry name" value="GTA_TIM-barrel-like"/>
    <property type="match status" value="1"/>
</dbReference>
<keyword evidence="6" id="KW-1185">Reference proteome</keyword>
<organism evidence="5 6">
    <name type="scientific">Shimia aestuarii</name>
    <dbReference type="NCBI Taxonomy" id="254406"/>
    <lineage>
        <taxon>Bacteria</taxon>
        <taxon>Pseudomonadati</taxon>
        <taxon>Pseudomonadota</taxon>
        <taxon>Alphaproteobacteria</taxon>
        <taxon>Rhodobacterales</taxon>
        <taxon>Roseobacteraceae</taxon>
    </lineage>
</organism>
<evidence type="ECO:0000259" key="3">
    <source>
        <dbReference type="Pfam" id="PF13550"/>
    </source>
</evidence>
<dbReference type="Gene3D" id="3.20.20.80">
    <property type="entry name" value="Glycosidases"/>
    <property type="match status" value="1"/>
</dbReference>
<dbReference type="InterPro" id="IPR056490">
    <property type="entry name" value="Rcc01698_C"/>
</dbReference>
<feature type="domain" description="Tip attachment protein J" evidence="3">
    <location>
        <begin position="800"/>
        <end position="960"/>
    </location>
</feature>
<dbReference type="InterPro" id="IPR025195">
    <property type="entry name" value="GTA_TIM_dom"/>
</dbReference>
<evidence type="ECO:0000259" key="2">
    <source>
        <dbReference type="Pfam" id="PF13547"/>
    </source>
</evidence>
<dbReference type="SUPFAM" id="SSF51445">
    <property type="entry name" value="(Trans)glycosidases"/>
    <property type="match status" value="1"/>
</dbReference>
<reference evidence="5 6" key="1">
    <citation type="submission" date="2016-10" db="EMBL/GenBank/DDBJ databases">
        <authorList>
            <person name="de Groot N.N."/>
        </authorList>
    </citation>
    <scope>NUCLEOTIDE SEQUENCE [LARGE SCALE GENOMIC DNA]</scope>
    <source>
        <strain evidence="5 6">DSM 15283</strain>
    </source>
</reference>
<dbReference type="InterPro" id="IPR032876">
    <property type="entry name" value="J_dom"/>
</dbReference>
<dbReference type="RefSeq" id="WP_093094422.1">
    <property type="nucleotide sequence ID" value="NZ_FOTQ01000005.1"/>
</dbReference>
<evidence type="ECO:0000256" key="1">
    <source>
        <dbReference type="SAM" id="MobiDB-lite"/>
    </source>
</evidence>
<gene>
    <name evidence="5" type="ORF">SAMN04488042_105254</name>
</gene>
<dbReference type="Pfam" id="PF13547">
    <property type="entry name" value="GTA_TIM"/>
    <property type="match status" value="1"/>
</dbReference>
<feature type="domain" description="Rcc01698-like C-terminal" evidence="4">
    <location>
        <begin position="1053"/>
        <end position="1152"/>
    </location>
</feature>
<dbReference type="EMBL" id="FOTQ01000005">
    <property type="protein sequence ID" value="SFM27436.1"/>
    <property type="molecule type" value="Genomic_DNA"/>
</dbReference>
<dbReference type="InterPro" id="IPR017853">
    <property type="entry name" value="GH"/>
</dbReference>
<dbReference type="STRING" id="254406.SAMN04488042_105254"/>
<evidence type="ECO:0000313" key="5">
    <source>
        <dbReference type="EMBL" id="SFM27436.1"/>
    </source>
</evidence>
<protein>
    <submittedName>
        <fullName evidence="5">Putative phage tail protein</fullName>
    </submittedName>
</protein>
<dbReference type="OrthoDB" id="8445115at2"/>
<accession>A0A1I4PIR0</accession>
<sequence length="1306" mass="142688">MATVVLAAAGAAIGGTLGGGVAGVSAIALGRLAGASAGRLVDQRILGSGAKTVETGRVDRFRISGSAEGATQSRIFGRMRVAGQVIWASRFEEMQSVSGGGKGAPAKPKTRTYSYSVSMALALCEGEIQRVGRIWADGIEISPDDLNMRVYKGDMDQQPDPKMEAIEGAGAVPSYRGTAYVVLEDLPLEQFGNRVPQFSFEVIRGTPQDVGDAVSDMARSVNAVALMPGSGEYALATTPVRIRGDLAEFRTVNEHSPSGKTDFVSSVDALRDELPNCGAVSLVVSWFGDDLRVGECQLRPKVEQKDADAKEMPWRVSGLTRESAQQIPRKDGMPVYGGTPCDQSVRDAIRHLQGNGLQVMFYPFILMEQLEGNGLPNPWDGEDNQPVLPWRGRITLSAAHGRDGSPSGSDVADQEVASFFGTASAADFTVGENGVEYNGPEEWSYRRFILHNAALCASAGGVDAFCIGSEMRGLTQIIGQHGFPAVQALITLAAEVRQLLGAETKIGYAADWSEYFGYQPDDGSGDVYFHLDPLWSDANIDFVGIDNYVPLSDWRDGKDHLDAAEWRSIYDPEYLKANIEGGEGYDWYYHSDEARFAQRRTAISDGTHDEPWVFRYKDIRNWWSHSHHDRIGGIRSVESTPWVPGSKPVWFTEIGCGAINKGTNQPNKFVDPKSSESSVPWFSNGARDDFIQQRYLQVMRSYWEDEENNPVSAEYQGRMIDVSRMFVWAWDTRPFPSFPNNKSVWDDGENYKTGHWITGRSSNRTLESVVSEICERSGMTYFDASQLEGVVRGYVEENVADARAMLQPLMLCHGFDAVERDGVLNFVMRGRNEIVEVERNQLAETGELGAVVEKTREAQGLETGRVRLGFIEAGSDFATVSEEAISPDEATTAVSVSEFPISMSRSEGRLVAERWIAEAAQAKESIRLALPPSKFGLGAGDVISISSEEGVDNTFRIDNVDFGEMQIVDATTIEQTLYQMAMLDDDLPQSSVFVPPTPALSLFLDLPLMTGDEVPHAPHVAVTGKPWTGSVAVYESSVESNYRLNSIVNSRSIIGVTQTAMFAARPGLLDRGDGLQVKLTSGALESIPLEQLLSGGNLAAIGDGSTDNWEVFQFQVAELVDTDTFRLSVRLRGQLGSDVRMPDVWPAGSWFVMLDGNPRQLDLPTSSRNVAHHYRVGPAGRSMEDSSYSHHIKAFSGNGLKPYAPVHLHCATNANGEKSFSWIRRTRIMGDSWDGLEVPLGEEIESYLVRVLKDNRVVREDVISSPKWVYSAADQSVDGCTGGFTFQVAQISAHFGAGGFGSLGVE</sequence>
<feature type="region of interest" description="Disordered" evidence="1">
    <location>
        <begin position="317"/>
        <end position="336"/>
    </location>
</feature>
<evidence type="ECO:0000259" key="4">
    <source>
        <dbReference type="Pfam" id="PF23666"/>
    </source>
</evidence>
<evidence type="ECO:0000313" key="6">
    <source>
        <dbReference type="Proteomes" id="UP000199144"/>
    </source>
</evidence>
<dbReference type="Pfam" id="PF13550">
    <property type="entry name" value="Phage-tail_3"/>
    <property type="match status" value="1"/>
</dbReference>
<dbReference type="Pfam" id="PF23666">
    <property type="entry name" value="Rcc01698_C"/>
    <property type="match status" value="1"/>
</dbReference>